<comment type="caution">
    <text evidence="2">The sequence shown here is derived from an EMBL/GenBank/DDBJ whole genome shotgun (WGS) entry which is preliminary data.</text>
</comment>
<dbReference type="GO" id="GO:0044715">
    <property type="term" value="F:8-oxo-dGDP phosphatase activity"/>
    <property type="evidence" value="ECO:0007669"/>
    <property type="project" value="UniProtKB-ARBA"/>
</dbReference>
<evidence type="ECO:0000313" key="3">
    <source>
        <dbReference type="Proteomes" id="UP000789739"/>
    </source>
</evidence>
<gene>
    <name evidence="2" type="ORF">PBRASI_LOCUS3031</name>
</gene>
<keyword evidence="3" id="KW-1185">Reference proteome</keyword>
<sequence>MPSLIELVRKCDCFPYDDDDQHIPKSKLIPFTLFGRKIGLLFPDVVEKLKEYNNRFIVKPFDISEKSVTFGKEINTLDERNAVIKQLFDTWREEDAFVHLRGWRDELYPVYGDPSNTNNVAFIIERAASNLFGISTFGVHLNAYTRMSDGKLKMWIGKRASSKPSWPGWLDNAVAGGITHTQSVKETLIKEAMEEASLPSHIAEKAQSVGAIAYFYATRTELQPETQYIYDLELPVDVVPKPNDDEVECFYLWDLNELEQHLRNGEFKPNCGLVVIDFLIRHGVITPDNEPDYLELFSGLHRRLGYPGPSKVTK</sequence>
<accession>A0A9N8ZWS1</accession>
<dbReference type="PANTHER" id="PTHR13622">
    <property type="entry name" value="THIAMIN PYROPHOSPHOKINASE"/>
    <property type="match status" value="1"/>
</dbReference>
<protein>
    <submittedName>
        <fullName evidence="2">9959_t:CDS:1</fullName>
    </submittedName>
</protein>
<dbReference type="PANTHER" id="PTHR13622:SF8">
    <property type="entry name" value="THIAMIN PYROPHOSPHOKINASE 1"/>
    <property type="match status" value="1"/>
</dbReference>
<name>A0A9N8ZWS1_9GLOM</name>
<dbReference type="PROSITE" id="PS51462">
    <property type="entry name" value="NUDIX"/>
    <property type="match status" value="1"/>
</dbReference>
<feature type="domain" description="Nudix hydrolase" evidence="1">
    <location>
        <begin position="134"/>
        <end position="275"/>
    </location>
</feature>
<dbReference type="InterPro" id="IPR000086">
    <property type="entry name" value="NUDIX_hydrolase_dom"/>
</dbReference>
<dbReference type="EMBL" id="CAJVPI010000259">
    <property type="protein sequence ID" value="CAG8509404.1"/>
    <property type="molecule type" value="Genomic_DNA"/>
</dbReference>
<evidence type="ECO:0000313" key="2">
    <source>
        <dbReference type="EMBL" id="CAG8509404.1"/>
    </source>
</evidence>
<dbReference type="Proteomes" id="UP000789739">
    <property type="component" value="Unassembled WGS sequence"/>
</dbReference>
<dbReference type="Pfam" id="PF15916">
    <property type="entry name" value="DUF4743"/>
    <property type="match status" value="1"/>
</dbReference>
<dbReference type="SUPFAM" id="SSF55811">
    <property type="entry name" value="Nudix"/>
    <property type="match status" value="1"/>
</dbReference>
<dbReference type="Pfam" id="PF00293">
    <property type="entry name" value="NUDIX"/>
    <property type="match status" value="1"/>
</dbReference>
<dbReference type="FunFam" id="3.90.79.10:FF:000019">
    <property type="entry name" value="Thiamin pyrophosphokinase, putative"/>
    <property type="match status" value="1"/>
</dbReference>
<dbReference type="InterPro" id="IPR031804">
    <property type="entry name" value="DUF4743"/>
</dbReference>
<dbReference type="Gene3D" id="3.90.79.10">
    <property type="entry name" value="Nucleoside Triphosphate Pyrophosphohydrolase"/>
    <property type="match status" value="1"/>
</dbReference>
<organism evidence="2 3">
    <name type="scientific">Paraglomus brasilianum</name>
    <dbReference type="NCBI Taxonomy" id="144538"/>
    <lineage>
        <taxon>Eukaryota</taxon>
        <taxon>Fungi</taxon>
        <taxon>Fungi incertae sedis</taxon>
        <taxon>Mucoromycota</taxon>
        <taxon>Glomeromycotina</taxon>
        <taxon>Glomeromycetes</taxon>
        <taxon>Paraglomerales</taxon>
        <taxon>Paraglomeraceae</taxon>
        <taxon>Paraglomus</taxon>
    </lineage>
</organism>
<dbReference type="CDD" id="cd03676">
    <property type="entry name" value="NUDIX_Tnr3_like"/>
    <property type="match status" value="1"/>
</dbReference>
<proteinExistence type="predicted"/>
<dbReference type="AlphaFoldDB" id="A0A9N8ZWS1"/>
<evidence type="ECO:0000259" key="1">
    <source>
        <dbReference type="PROSITE" id="PS51462"/>
    </source>
</evidence>
<dbReference type="InterPro" id="IPR015797">
    <property type="entry name" value="NUDIX_hydrolase-like_dom_sf"/>
</dbReference>
<reference evidence="2" key="1">
    <citation type="submission" date="2021-06" db="EMBL/GenBank/DDBJ databases">
        <authorList>
            <person name="Kallberg Y."/>
            <person name="Tangrot J."/>
            <person name="Rosling A."/>
        </authorList>
    </citation>
    <scope>NUCLEOTIDE SEQUENCE</scope>
    <source>
        <strain evidence="2">BR232B</strain>
    </source>
</reference>
<dbReference type="OrthoDB" id="10261522at2759"/>